<dbReference type="AlphaFoldDB" id="A0A1E3NYI6"/>
<protein>
    <submittedName>
        <fullName evidence="1">Uncharacterized protein</fullName>
    </submittedName>
</protein>
<reference evidence="1 2" key="1">
    <citation type="journal article" date="2016" name="Proc. Natl. Acad. Sci. U.S.A.">
        <title>Comparative genomics of biotechnologically important yeasts.</title>
        <authorList>
            <person name="Riley R."/>
            <person name="Haridas S."/>
            <person name="Wolfe K.H."/>
            <person name="Lopes M.R."/>
            <person name="Hittinger C.T."/>
            <person name="Goeker M."/>
            <person name="Salamov A.A."/>
            <person name="Wisecaver J.H."/>
            <person name="Long T.M."/>
            <person name="Calvey C.H."/>
            <person name="Aerts A.L."/>
            <person name="Barry K.W."/>
            <person name="Choi C."/>
            <person name="Clum A."/>
            <person name="Coughlan A.Y."/>
            <person name="Deshpande S."/>
            <person name="Douglass A.P."/>
            <person name="Hanson S.J."/>
            <person name="Klenk H.-P."/>
            <person name="LaButti K.M."/>
            <person name="Lapidus A."/>
            <person name="Lindquist E.A."/>
            <person name="Lipzen A.M."/>
            <person name="Meier-Kolthoff J.P."/>
            <person name="Ohm R.A."/>
            <person name="Otillar R.P."/>
            <person name="Pangilinan J.L."/>
            <person name="Peng Y."/>
            <person name="Rokas A."/>
            <person name="Rosa C.A."/>
            <person name="Scheuner C."/>
            <person name="Sibirny A.A."/>
            <person name="Slot J.C."/>
            <person name="Stielow J.B."/>
            <person name="Sun H."/>
            <person name="Kurtzman C.P."/>
            <person name="Blackwell M."/>
            <person name="Grigoriev I.V."/>
            <person name="Jeffries T.W."/>
        </authorList>
    </citation>
    <scope>NUCLEOTIDE SEQUENCE [LARGE SCALE GENOMIC DNA]</scope>
    <source>
        <strain evidence="2">ATCC 58044 / CBS 1984 / NCYC 433 / NRRL Y-366-8</strain>
    </source>
</reference>
<accession>A0A1E3NYI6</accession>
<evidence type="ECO:0000313" key="2">
    <source>
        <dbReference type="Proteomes" id="UP000094112"/>
    </source>
</evidence>
<proteinExistence type="predicted"/>
<name>A0A1E3NYI6_WICAA</name>
<dbReference type="Proteomes" id="UP000094112">
    <property type="component" value="Unassembled WGS sequence"/>
</dbReference>
<gene>
    <name evidence="1" type="ORF">WICANDRAFT_80321</name>
</gene>
<keyword evidence="2" id="KW-1185">Reference proteome</keyword>
<dbReference type="GeneID" id="30202288"/>
<dbReference type="RefSeq" id="XP_019037372.1">
    <property type="nucleotide sequence ID" value="XM_019185042.1"/>
</dbReference>
<sequence length="489" mass="56010">MSTTSKNQQNYSPSFISEMIETNESKLIENIQREVNKSLVDINHANLLDGFQQPSAENFYEIYLTNQWVDEIYNFINSKVRRIGESAVQDDYSPFNESTFFLLWKIPMSLSTSTGVSTNKHEPMSLTGSSNSVTQLFGETIFANFSKIDDTFLIEQVKSMEKNIIKNSKNCNKKSNNYWHHLSLLLMNSCCCCLNYGYDLGSKSEYDLSYQFNRRVIEPITHFLQFVFNVNLNFIQQESLSLKEETLESQNFDPVRLTKLKELRASTKSDTIVSLRNSTGIHENDSNTKDKTLVMIEHKLPSLISKVSSPEDLSKIESIELQILSYKVCVNSLKWGIINDLYGSLLVKFDPEDFKNTSDDGSMILKGVQVFKVNDVEFFPQVGKEKHFNSRILVSMMIYLEIRKYVNIGRDDEPEEPLELEMKSESALEAKVTGIKEGSYRKPLKVLINLNKKDEVKTSKNKRPLDSGANTVAKRTRGLIKLGKRDLNN</sequence>
<dbReference type="EMBL" id="KV454212">
    <property type="protein sequence ID" value="ODQ58165.1"/>
    <property type="molecule type" value="Genomic_DNA"/>
</dbReference>
<evidence type="ECO:0000313" key="1">
    <source>
        <dbReference type="EMBL" id="ODQ58165.1"/>
    </source>
</evidence>
<organism evidence="1 2">
    <name type="scientific">Wickerhamomyces anomalus (strain ATCC 58044 / CBS 1984 / NCYC 433 / NRRL Y-366-8)</name>
    <name type="common">Yeast</name>
    <name type="synonym">Hansenula anomala</name>
    <dbReference type="NCBI Taxonomy" id="683960"/>
    <lineage>
        <taxon>Eukaryota</taxon>
        <taxon>Fungi</taxon>
        <taxon>Dikarya</taxon>
        <taxon>Ascomycota</taxon>
        <taxon>Saccharomycotina</taxon>
        <taxon>Saccharomycetes</taxon>
        <taxon>Phaffomycetales</taxon>
        <taxon>Wickerhamomycetaceae</taxon>
        <taxon>Wickerhamomyces</taxon>
    </lineage>
</organism>